<keyword evidence="2" id="KW-1185">Reference proteome</keyword>
<gene>
    <name evidence="1" type="ORF">PYW08_014816</name>
</gene>
<evidence type="ECO:0000313" key="2">
    <source>
        <dbReference type="Proteomes" id="UP001231649"/>
    </source>
</evidence>
<sequence length="714" mass="75415">MHQPRRLRLAASIMLCFVLHALGADKYTDENRPYEFGFKIDGQQHRHESKDKDGIIMGEFGFITADNVYHVTVYATDKEGRFKIVSMKNIHLKADALSSLNAPTSARQGHALALPPAQPASVQASVIPQQSPKQAGFTPPVAPGPQSAIAAQPTNTQQPSKPVSIEPPGRSCSSCSLPTTTTRAPPPVFSQGNENNNYNNPNQFSAPGASPYNQQAFPPSSPVQQISAQGRPSSSSYNAQGGQQTFPSTSIGQQNIAQSGPSGPTYNTQGGQPVVPPSPLGQQNIAQGRPSSPSYNPQASLPSFPPSSLGQQNIAQGGPSSSSYNPQGSQPAVPVSTLGQQNIAQGGPSGPSYNSQGSQPAFPPSSLGQQNIAQGGSSGSSYNPQGVQQAFPPSPSGQQNIAQSGPSSSSYKPQGNQQNYPSGQQNIPPRELVAPDGAPSFAPQPGQTAQNYPGSPSYAKEPSASNVPNSQQRGAVPLTGQSQSGAVQQPSLFGGNNNGAEPSGSPNPIPDAGPLSQNNAQQADLSRPNTQAIGQTSSTPQGAGERTAKQYNIPEQQYVSRPSSSQGPGATQGGSRGSAKPTLFSAQMQIVDKNTDIYALGPNEQKGLPPGLTQGDMTQLLYTFNYTLGFHGHFEEGYANGVKKGYYFVTGRNGVRTRIDYVADDTGFHPKVSQEVLDLLSEEVPKPETEKDEKYGLKGYEFKWLYYPVESRRR</sequence>
<proteinExistence type="predicted"/>
<dbReference type="EMBL" id="CM056782">
    <property type="protein sequence ID" value="KAJ8732086.1"/>
    <property type="molecule type" value="Genomic_DNA"/>
</dbReference>
<accession>A0ACC2R371</accession>
<evidence type="ECO:0000313" key="1">
    <source>
        <dbReference type="EMBL" id="KAJ8732086.1"/>
    </source>
</evidence>
<protein>
    <submittedName>
        <fullName evidence="1">Uncharacterized protein</fullName>
    </submittedName>
</protein>
<name>A0ACC2R371_9NEOP</name>
<reference evidence="1" key="1">
    <citation type="submission" date="2023-03" db="EMBL/GenBank/DDBJ databases">
        <title>Chromosome-level genomes of two armyworms, Mythimna separata and Mythimna loreyi, provide insights into the biosynthesis and reception of sex pheromones.</title>
        <authorList>
            <person name="Zhao H."/>
        </authorList>
    </citation>
    <scope>NUCLEOTIDE SEQUENCE</scope>
    <source>
        <strain evidence="1">BeijingLab</strain>
    </source>
</reference>
<organism evidence="1 2">
    <name type="scientific">Mythimna loreyi</name>
    <dbReference type="NCBI Taxonomy" id="667449"/>
    <lineage>
        <taxon>Eukaryota</taxon>
        <taxon>Metazoa</taxon>
        <taxon>Ecdysozoa</taxon>
        <taxon>Arthropoda</taxon>
        <taxon>Hexapoda</taxon>
        <taxon>Insecta</taxon>
        <taxon>Pterygota</taxon>
        <taxon>Neoptera</taxon>
        <taxon>Endopterygota</taxon>
        <taxon>Lepidoptera</taxon>
        <taxon>Glossata</taxon>
        <taxon>Ditrysia</taxon>
        <taxon>Noctuoidea</taxon>
        <taxon>Noctuidae</taxon>
        <taxon>Noctuinae</taxon>
        <taxon>Hadenini</taxon>
        <taxon>Mythimna</taxon>
    </lineage>
</organism>
<dbReference type="Proteomes" id="UP001231649">
    <property type="component" value="Chromosome 6"/>
</dbReference>
<comment type="caution">
    <text evidence="1">The sequence shown here is derived from an EMBL/GenBank/DDBJ whole genome shotgun (WGS) entry which is preliminary data.</text>
</comment>